<sequence length="335" mass="35874">MRPTAKQVAEAAGVSVATVSYVFGGRDGRVAPETRQRVLEAAGRLGYAPDQAARSLRRGRTQRVCLVQGSFGGVPTEERLARDLHEMADAQGYSVVTLTVYSRARAVAAADVLRGGIADGALINVSGEHLTPDLLASVVSTGLPVVAIREGEVPPGCDVVRVPEADACAEAVEHLIAQGRRRIAFLAHRHELYTGRPSGRLLGYTRALDRHGVDPARRLIVSGADDRVAAYQAVTELLRSPDRPDAVFAASDRAAISTIWAVRDAGLRVPEDVAVIGVGNIDEGLIANPPLSTVGPLRHDCTDVVRLLFDRLRAEEPPPARELVRTWSFLRRGSA</sequence>
<dbReference type="PROSITE" id="PS50932">
    <property type="entry name" value="HTH_LACI_2"/>
    <property type="match status" value="1"/>
</dbReference>
<dbReference type="SUPFAM" id="SSF53822">
    <property type="entry name" value="Periplasmic binding protein-like I"/>
    <property type="match status" value="1"/>
</dbReference>
<organism evidence="5 6">
    <name type="scientific">Nonomuraea muscovyensis</name>
    <dbReference type="NCBI Taxonomy" id="1124761"/>
    <lineage>
        <taxon>Bacteria</taxon>
        <taxon>Bacillati</taxon>
        <taxon>Actinomycetota</taxon>
        <taxon>Actinomycetes</taxon>
        <taxon>Streptosporangiales</taxon>
        <taxon>Streptosporangiaceae</taxon>
        <taxon>Nonomuraea</taxon>
    </lineage>
</organism>
<comment type="caution">
    <text evidence="5">The sequence shown here is derived from an EMBL/GenBank/DDBJ whole genome shotgun (WGS) entry which is preliminary data.</text>
</comment>
<dbReference type="CDD" id="cd01392">
    <property type="entry name" value="HTH_LacI"/>
    <property type="match status" value="1"/>
</dbReference>
<dbReference type="Gene3D" id="1.10.260.40">
    <property type="entry name" value="lambda repressor-like DNA-binding domains"/>
    <property type="match status" value="1"/>
</dbReference>
<dbReference type="InterPro" id="IPR028082">
    <property type="entry name" value="Peripla_BP_I"/>
</dbReference>
<dbReference type="InterPro" id="IPR010982">
    <property type="entry name" value="Lambda_DNA-bd_dom_sf"/>
</dbReference>
<dbReference type="InterPro" id="IPR046335">
    <property type="entry name" value="LacI/GalR-like_sensor"/>
</dbReference>
<dbReference type="Pfam" id="PF00356">
    <property type="entry name" value="LacI"/>
    <property type="match status" value="1"/>
</dbReference>
<proteinExistence type="predicted"/>
<dbReference type="Pfam" id="PF13377">
    <property type="entry name" value="Peripla_BP_3"/>
    <property type="match status" value="1"/>
</dbReference>
<dbReference type="EMBL" id="JACHJB010000001">
    <property type="protein sequence ID" value="MBB6345653.1"/>
    <property type="molecule type" value="Genomic_DNA"/>
</dbReference>
<dbReference type="RefSeq" id="WP_185083564.1">
    <property type="nucleotide sequence ID" value="NZ_JACHJB010000001.1"/>
</dbReference>
<keyword evidence="2 5" id="KW-0238">DNA-binding</keyword>
<dbReference type="Gene3D" id="3.40.50.2300">
    <property type="match status" value="2"/>
</dbReference>
<dbReference type="InterPro" id="IPR000843">
    <property type="entry name" value="HTH_LacI"/>
</dbReference>
<protein>
    <submittedName>
        <fullName evidence="5">DNA-binding LacI/PurR family transcriptional regulator</fullName>
    </submittedName>
</protein>
<evidence type="ECO:0000313" key="5">
    <source>
        <dbReference type="EMBL" id="MBB6345653.1"/>
    </source>
</evidence>
<feature type="domain" description="HTH lacI-type" evidence="4">
    <location>
        <begin position="3"/>
        <end position="58"/>
    </location>
</feature>
<gene>
    <name evidence="5" type="ORF">FHU36_002162</name>
</gene>
<dbReference type="GO" id="GO:0003700">
    <property type="term" value="F:DNA-binding transcription factor activity"/>
    <property type="evidence" value="ECO:0007669"/>
    <property type="project" value="TreeGrafter"/>
</dbReference>
<dbReference type="AlphaFoldDB" id="A0A7X0BZW6"/>
<accession>A0A7X0BZW6</accession>
<dbReference type="SMART" id="SM00354">
    <property type="entry name" value="HTH_LACI"/>
    <property type="match status" value="1"/>
</dbReference>
<evidence type="ECO:0000259" key="4">
    <source>
        <dbReference type="PROSITE" id="PS50932"/>
    </source>
</evidence>
<name>A0A7X0BZW6_9ACTN</name>
<keyword evidence="3" id="KW-0804">Transcription</keyword>
<dbReference type="Proteomes" id="UP000583800">
    <property type="component" value="Unassembled WGS sequence"/>
</dbReference>
<reference evidence="5 6" key="1">
    <citation type="submission" date="2020-08" db="EMBL/GenBank/DDBJ databases">
        <title>Sequencing the genomes of 1000 actinobacteria strains.</title>
        <authorList>
            <person name="Klenk H.-P."/>
        </authorList>
    </citation>
    <scope>NUCLEOTIDE SEQUENCE [LARGE SCALE GENOMIC DNA]</scope>
    <source>
        <strain evidence="5 6">DSM 45913</strain>
    </source>
</reference>
<dbReference type="SUPFAM" id="SSF47413">
    <property type="entry name" value="lambda repressor-like DNA-binding domains"/>
    <property type="match status" value="1"/>
</dbReference>
<evidence type="ECO:0000256" key="3">
    <source>
        <dbReference type="ARBA" id="ARBA00023163"/>
    </source>
</evidence>
<keyword evidence="6" id="KW-1185">Reference proteome</keyword>
<keyword evidence="1" id="KW-0805">Transcription regulation</keyword>
<dbReference type="GO" id="GO:0000976">
    <property type="term" value="F:transcription cis-regulatory region binding"/>
    <property type="evidence" value="ECO:0007669"/>
    <property type="project" value="TreeGrafter"/>
</dbReference>
<dbReference type="PANTHER" id="PTHR30146">
    <property type="entry name" value="LACI-RELATED TRANSCRIPTIONAL REPRESSOR"/>
    <property type="match status" value="1"/>
</dbReference>
<dbReference type="CDD" id="cd06267">
    <property type="entry name" value="PBP1_LacI_sugar_binding-like"/>
    <property type="match status" value="1"/>
</dbReference>
<evidence type="ECO:0000256" key="1">
    <source>
        <dbReference type="ARBA" id="ARBA00023015"/>
    </source>
</evidence>
<evidence type="ECO:0000256" key="2">
    <source>
        <dbReference type="ARBA" id="ARBA00023125"/>
    </source>
</evidence>
<evidence type="ECO:0000313" key="6">
    <source>
        <dbReference type="Proteomes" id="UP000583800"/>
    </source>
</evidence>
<dbReference type="PANTHER" id="PTHR30146:SF153">
    <property type="entry name" value="LACTOSE OPERON REPRESSOR"/>
    <property type="match status" value="1"/>
</dbReference>